<reference evidence="1" key="1">
    <citation type="submission" date="2023-06" db="EMBL/GenBank/DDBJ databases">
        <authorList>
            <consortium name="Lawrence Berkeley National Laboratory"/>
            <person name="Ahrendt S."/>
            <person name="Sahu N."/>
            <person name="Indic B."/>
            <person name="Wong-Bajracharya J."/>
            <person name="Merenyi Z."/>
            <person name="Ke H.-M."/>
            <person name="Monk M."/>
            <person name="Kocsube S."/>
            <person name="Drula E."/>
            <person name="Lipzen A."/>
            <person name="Balint B."/>
            <person name="Henrissat B."/>
            <person name="Andreopoulos B."/>
            <person name="Martin F.M."/>
            <person name="Harder C.B."/>
            <person name="Rigling D."/>
            <person name="Ford K.L."/>
            <person name="Foster G.D."/>
            <person name="Pangilinan J."/>
            <person name="Papanicolaou A."/>
            <person name="Barry K."/>
            <person name="LaButti K."/>
            <person name="Viragh M."/>
            <person name="Koriabine M."/>
            <person name="Yan M."/>
            <person name="Riley R."/>
            <person name="Champramary S."/>
            <person name="Plett K.L."/>
            <person name="Tsai I.J."/>
            <person name="Slot J."/>
            <person name="Sipos G."/>
            <person name="Plett J."/>
            <person name="Nagy L.G."/>
            <person name="Grigoriev I.V."/>
        </authorList>
    </citation>
    <scope>NUCLEOTIDE SEQUENCE</scope>
    <source>
        <strain evidence="1">ICMP 16352</strain>
    </source>
</reference>
<accession>A0AA39UDY8</accession>
<name>A0AA39UDY8_9AGAR</name>
<sequence>MIRIWLAQGKDSPCEHKFNVDVTEPAFVHIVNWNQRNKNAREVEKSKCISLCCYKTTDVATLMKRGARGLELMNSLCISWPQAGGLRLLVTIDGQQKMIPLSPPTVITAGLLDLTLFLQVGSNEFVVVQERSMTEYVFMVFAHDPTRAQLEPVVERRKQEEDWKSVLNHLSRPLELLPGPWD</sequence>
<comment type="caution">
    <text evidence="1">The sequence shown here is derived from an EMBL/GenBank/DDBJ whole genome shotgun (WGS) entry which is preliminary data.</text>
</comment>
<gene>
    <name evidence="1" type="ORF">IW261DRAFT_937481</name>
</gene>
<proteinExistence type="predicted"/>
<dbReference type="EMBL" id="JAUEPR010000006">
    <property type="protein sequence ID" value="KAK0483283.1"/>
    <property type="molecule type" value="Genomic_DNA"/>
</dbReference>
<keyword evidence="2" id="KW-1185">Reference proteome</keyword>
<dbReference type="Proteomes" id="UP001175227">
    <property type="component" value="Unassembled WGS sequence"/>
</dbReference>
<organism evidence="1 2">
    <name type="scientific">Armillaria novae-zelandiae</name>
    <dbReference type="NCBI Taxonomy" id="153914"/>
    <lineage>
        <taxon>Eukaryota</taxon>
        <taxon>Fungi</taxon>
        <taxon>Dikarya</taxon>
        <taxon>Basidiomycota</taxon>
        <taxon>Agaricomycotina</taxon>
        <taxon>Agaricomycetes</taxon>
        <taxon>Agaricomycetidae</taxon>
        <taxon>Agaricales</taxon>
        <taxon>Marasmiineae</taxon>
        <taxon>Physalacriaceae</taxon>
        <taxon>Armillaria</taxon>
    </lineage>
</organism>
<dbReference type="AlphaFoldDB" id="A0AA39UDY8"/>
<evidence type="ECO:0000313" key="1">
    <source>
        <dbReference type="EMBL" id="KAK0483283.1"/>
    </source>
</evidence>
<evidence type="ECO:0000313" key="2">
    <source>
        <dbReference type="Proteomes" id="UP001175227"/>
    </source>
</evidence>
<protein>
    <submittedName>
        <fullName evidence="1">Uncharacterized protein</fullName>
    </submittedName>
</protein>